<dbReference type="Proteomes" id="UP000285710">
    <property type="component" value="Unassembled WGS sequence"/>
</dbReference>
<dbReference type="GO" id="GO:0071949">
    <property type="term" value="F:FAD binding"/>
    <property type="evidence" value="ECO:0007669"/>
    <property type="project" value="InterPro"/>
</dbReference>
<reference evidence="4 5" key="2">
    <citation type="submission" date="2019-01" db="EMBL/GenBank/DDBJ databases">
        <authorList>
            <person name="Li Y."/>
        </authorList>
    </citation>
    <scope>NUCLEOTIDE SEQUENCE [LARGE SCALE GENOMIC DNA]</scope>
    <source>
        <strain evidence="4 5">2D-5</strain>
    </source>
</reference>
<dbReference type="PANTHER" id="PTHR13789">
    <property type="entry name" value="MONOOXYGENASE"/>
    <property type="match status" value="1"/>
</dbReference>
<dbReference type="SUPFAM" id="SSF54373">
    <property type="entry name" value="FAD-linked reductases, C-terminal domain"/>
    <property type="match status" value="1"/>
</dbReference>
<dbReference type="InterPro" id="IPR050493">
    <property type="entry name" value="FAD-dep_Monooxygenase_BioMet"/>
</dbReference>
<keyword evidence="1" id="KW-0560">Oxidoreductase</keyword>
<dbReference type="EMBL" id="SAUW01000011">
    <property type="protein sequence ID" value="RWR11026.1"/>
    <property type="molecule type" value="Genomic_DNA"/>
</dbReference>
<name>A0A443ITJ4_9RHOB</name>
<evidence type="ECO:0000313" key="4">
    <source>
        <dbReference type="EMBL" id="RWR11026.1"/>
    </source>
</evidence>
<dbReference type="SUPFAM" id="SSF51905">
    <property type="entry name" value="FAD/NAD(P)-binding domain"/>
    <property type="match status" value="1"/>
</dbReference>
<evidence type="ECO:0000313" key="5">
    <source>
        <dbReference type="Proteomes" id="UP000285710"/>
    </source>
</evidence>
<dbReference type="PANTHER" id="PTHR13789:SF309">
    <property type="entry name" value="PUTATIVE (AFU_ORTHOLOGUE AFUA_6G14510)-RELATED"/>
    <property type="match status" value="1"/>
</dbReference>
<dbReference type="PRINTS" id="PR00420">
    <property type="entry name" value="RNGMNOXGNASE"/>
</dbReference>
<protein>
    <submittedName>
        <fullName evidence="4">FAD-dependent oxidoreductase</fullName>
    </submittedName>
</protein>
<evidence type="ECO:0000259" key="3">
    <source>
        <dbReference type="Pfam" id="PF01494"/>
    </source>
</evidence>
<comment type="caution">
    <text evidence="4">The sequence shown here is derived from an EMBL/GenBank/DDBJ whole genome shotgun (WGS) entry which is preliminary data.</text>
</comment>
<dbReference type="AlphaFoldDB" id="A0A443ITJ4"/>
<evidence type="ECO:0000256" key="1">
    <source>
        <dbReference type="ARBA" id="ARBA00023002"/>
    </source>
</evidence>
<dbReference type="InterPro" id="IPR036188">
    <property type="entry name" value="FAD/NAD-bd_sf"/>
</dbReference>
<dbReference type="Pfam" id="PF01494">
    <property type="entry name" value="FAD_binding_3"/>
    <property type="match status" value="1"/>
</dbReference>
<dbReference type="InterPro" id="IPR002938">
    <property type="entry name" value="FAD-bd"/>
</dbReference>
<accession>A0A443ITJ4</accession>
<evidence type="ECO:0000256" key="2">
    <source>
        <dbReference type="ARBA" id="ARBA00023033"/>
    </source>
</evidence>
<organism evidence="4 5">
    <name type="scientific">Paenirhodobacter populi</name>
    <dbReference type="NCBI Taxonomy" id="2306993"/>
    <lineage>
        <taxon>Bacteria</taxon>
        <taxon>Pseudomonadati</taxon>
        <taxon>Pseudomonadota</taxon>
        <taxon>Alphaproteobacteria</taxon>
        <taxon>Rhodobacterales</taxon>
        <taxon>Rhodobacter group</taxon>
        <taxon>Paenirhodobacter</taxon>
    </lineage>
</organism>
<keyword evidence="2" id="KW-0503">Monooxygenase</keyword>
<dbReference type="Gene3D" id="3.50.50.60">
    <property type="entry name" value="FAD/NAD(P)-binding domain"/>
    <property type="match status" value="1"/>
</dbReference>
<dbReference type="GO" id="GO:0004497">
    <property type="term" value="F:monooxygenase activity"/>
    <property type="evidence" value="ECO:0007669"/>
    <property type="project" value="UniProtKB-KW"/>
</dbReference>
<sequence length="403" mass="43641">MPAPTGAGIFISEEIVLIGRRITVIGAGIAGLAVARALALHGAVVTVLEQAEAIREVGAGLQISPNGARVLHALGLGQAFAAAGLRIEGIELYDGETDSRVVRLDLARLRPQAEYRAIHRARLVDILAQGARDAGVQIRLLQKIARVDLSGAHPVVETEQGERIEAELLIGADGLHSHVRAALNGPVAPFFTHQIAWRALIPCEAGAPPLAQVFMGAGRHLVSYPLANGQRNIVAVEERPRWVEESWSLRDDPLTLRAAFSDFCPRVRGWLAQVEEPGLWGLFRHPVAERWHGRGAVILGDAAHPTLPFMAQGASMALEDAWALAALLALHDRDEAALTAYQAARAARCAKIVEAANRNARNYHLRGVPRALGHLGMRVVSTLMPEKLIGRFDWIYDFDVTKE</sequence>
<feature type="domain" description="FAD-binding" evidence="3">
    <location>
        <begin position="22"/>
        <end position="355"/>
    </location>
</feature>
<proteinExistence type="predicted"/>
<keyword evidence="5" id="KW-1185">Reference proteome</keyword>
<reference evidence="4 5" key="1">
    <citation type="submission" date="2019-01" db="EMBL/GenBank/DDBJ databases">
        <title>Sinorhodobacter populi sp. nov. isolated from the symptomatic bark tissue of Populus euramericana canker.</title>
        <authorList>
            <person name="Xu G."/>
        </authorList>
    </citation>
    <scope>NUCLEOTIDE SEQUENCE [LARGE SCALE GENOMIC DNA]</scope>
    <source>
        <strain evidence="4 5">2D-5</strain>
    </source>
</reference>
<gene>
    <name evidence="4" type="ORF">D2T33_11875</name>
</gene>